<organism evidence="1">
    <name type="scientific">metagenome</name>
    <dbReference type="NCBI Taxonomy" id="256318"/>
    <lineage>
        <taxon>unclassified sequences</taxon>
        <taxon>metagenomes</taxon>
    </lineage>
</organism>
<proteinExistence type="predicted"/>
<protein>
    <recommendedName>
        <fullName evidence="2">Cupin domain-containing protein</fullName>
    </recommendedName>
</protein>
<evidence type="ECO:0008006" key="2">
    <source>
        <dbReference type="Google" id="ProtNLM"/>
    </source>
</evidence>
<accession>A0A2P2C1D8</accession>
<gene>
    <name evidence="1" type="ORF">NOCA2300051</name>
</gene>
<evidence type="ECO:0000313" key="1">
    <source>
        <dbReference type="EMBL" id="CUR55819.1"/>
    </source>
</evidence>
<reference evidence="1" key="1">
    <citation type="submission" date="2015-08" db="EMBL/GenBank/DDBJ databases">
        <authorList>
            <person name="Babu N.S."/>
            <person name="Beckwith C.J."/>
            <person name="Beseler K.G."/>
            <person name="Brison A."/>
            <person name="Carone J.V."/>
            <person name="Caskin T.P."/>
            <person name="Diamond M."/>
            <person name="Durham M.E."/>
            <person name="Foxe J.M."/>
            <person name="Go M."/>
            <person name="Henderson B.A."/>
            <person name="Jones I.B."/>
            <person name="McGettigan J.A."/>
            <person name="Micheletti S.J."/>
            <person name="Nasrallah M.E."/>
            <person name="Ortiz D."/>
            <person name="Piller C.R."/>
            <person name="Privatt S.R."/>
            <person name="Schneider S.L."/>
            <person name="Sharp S."/>
            <person name="Smith T.C."/>
            <person name="Stanton J.D."/>
            <person name="Ullery H.E."/>
            <person name="Wilson R.J."/>
            <person name="Serrano M.G."/>
            <person name="Buck G."/>
            <person name="Lee V."/>
            <person name="Wang Y."/>
            <person name="Carvalho R."/>
            <person name="Voegtly L."/>
            <person name="Shi R."/>
            <person name="Duckworth R."/>
            <person name="Johnson A."/>
            <person name="Loviza R."/>
            <person name="Walstead R."/>
            <person name="Shah Z."/>
            <person name="Kiflezghi M."/>
            <person name="Wade K."/>
            <person name="Ball S.L."/>
            <person name="Bradley K.W."/>
            <person name="Asai D.J."/>
            <person name="Bowman C.A."/>
            <person name="Russell D.A."/>
            <person name="Pope W.H."/>
            <person name="Jacobs-Sera D."/>
            <person name="Hendrix R.W."/>
            <person name="Hatfull G.F."/>
        </authorList>
    </citation>
    <scope>NUCLEOTIDE SEQUENCE</scope>
</reference>
<dbReference type="EMBL" id="CZKA01000024">
    <property type="protein sequence ID" value="CUR55819.1"/>
    <property type="molecule type" value="Genomic_DNA"/>
</dbReference>
<dbReference type="InterPro" id="IPR011051">
    <property type="entry name" value="RmlC_Cupin_sf"/>
</dbReference>
<dbReference type="AlphaFoldDB" id="A0A2P2C1D8"/>
<dbReference type="SUPFAM" id="SSF51182">
    <property type="entry name" value="RmlC-like cupins"/>
    <property type="match status" value="1"/>
</dbReference>
<sequence>MPSANRMSTPVALDATEIEARYAAVGDYTVGFETIKIDTDPTPYFVGLPDDRCQCPHWGMVTAGQITFRWSDHEETYVAGDAYYAPPGHLPLITGGTSVVEFSPTAELESTMAVVGENLARAEATA</sequence>
<name>A0A2P2C1D8_9ZZZZ</name>